<evidence type="ECO:0000256" key="1">
    <source>
        <dbReference type="ARBA" id="ARBA00006974"/>
    </source>
</evidence>
<dbReference type="PANTHER" id="PTHR31374:SF153">
    <property type="entry name" value="AUXIN-RESPONSIVE PROTEIN SAUR36-LIKE"/>
    <property type="match status" value="1"/>
</dbReference>
<comment type="caution">
    <text evidence="4">The sequence shown here is derived from an EMBL/GenBank/DDBJ whole genome shotgun (WGS) entry which is preliminary data.</text>
</comment>
<keyword evidence="2" id="KW-0217">Developmental protein</keyword>
<organism evidence="4 5">
    <name type="scientific">Gossypium arboreum</name>
    <name type="common">Tree cotton</name>
    <name type="synonym">Gossypium nanking</name>
    <dbReference type="NCBI Taxonomy" id="29729"/>
    <lineage>
        <taxon>Eukaryota</taxon>
        <taxon>Viridiplantae</taxon>
        <taxon>Streptophyta</taxon>
        <taxon>Embryophyta</taxon>
        <taxon>Tracheophyta</taxon>
        <taxon>Spermatophyta</taxon>
        <taxon>Magnoliopsida</taxon>
        <taxon>eudicotyledons</taxon>
        <taxon>Gunneridae</taxon>
        <taxon>Pentapetalae</taxon>
        <taxon>rosids</taxon>
        <taxon>malvids</taxon>
        <taxon>Malvales</taxon>
        <taxon>Malvaceae</taxon>
        <taxon>Malvoideae</taxon>
        <taxon>Gossypium</taxon>
    </lineage>
</organism>
<reference evidence="4 5" key="1">
    <citation type="submission" date="2023-03" db="EMBL/GenBank/DDBJ databases">
        <title>WGS of Gossypium arboreum.</title>
        <authorList>
            <person name="Yu D."/>
        </authorList>
    </citation>
    <scope>NUCLEOTIDE SEQUENCE [LARGE SCALE GENOMIC DNA]</scope>
    <source>
        <tissue evidence="4">Leaf</tissue>
    </source>
</reference>
<dbReference type="PANTHER" id="PTHR31374">
    <property type="entry name" value="AUXIN-INDUCED PROTEIN-LIKE-RELATED"/>
    <property type="match status" value="1"/>
</dbReference>
<evidence type="ECO:0000256" key="2">
    <source>
        <dbReference type="ARBA" id="ARBA00022473"/>
    </source>
</evidence>
<dbReference type="Proteomes" id="UP001358586">
    <property type="component" value="Chromosome 1"/>
</dbReference>
<sequence length="165" mass="18941">MDCLFSGLRKRNIKTEHTNCNNHPRAAILLCKIPITISINSTPPPQVQKKCHTKYFHCLRRAMCKPNNYGVVLKKRLKGMLKFIAGKALQITTKMMREGHLVVIAVQGKEPKRFLIKLDHLYNPDFLKLLKQAEEEFGFSQEGVLELPCQPHELQRILSNIKALP</sequence>
<gene>
    <name evidence="4" type="ORF">PVK06_002050</name>
</gene>
<name>A0ABR0R2Q8_GOSAR</name>
<comment type="similarity">
    <text evidence="1">Belongs to the ARG7 family.</text>
</comment>
<keyword evidence="5" id="KW-1185">Reference proteome</keyword>
<evidence type="ECO:0000256" key="3">
    <source>
        <dbReference type="ARBA" id="ARBA00022604"/>
    </source>
</evidence>
<dbReference type="Pfam" id="PF02519">
    <property type="entry name" value="Auxin_inducible"/>
    <property type="match status" value="1"/>
</dbReference>
<dbReference type="EMBL" id="JARKNE010000001">
    <property type="protein sequence ID" value="KAK5845821.1"/>
    <property type="molecule type" value="Genomic_DNA"/>
</dbReference>
<proteinExistence type="inferred from homology"/>
<dbReference type="InterPro" id="IPR003676">
    <property type="entry name" value="SAUR_fam"/>
</dbReference>
<protein>
    <submittedName>
        <fullName evidence="4">Uncharacterized protein</fullName>
    </submittedName>
</protein>
<evidence type="ECO:0000313" key="5">
    <source>
        <dbReference type="Proteomes" id="UP001358586"/>
    </source>
</evidence>
<accession>A0ABR0R2Q8</accession>
<keyword evidence="3" id="KW-0341">Growth regulation</keyword>
<evidence type="ECO:0000313" key="4">
    <source>
        <dbReference type="EMBL" id="KAK5845821.1"/>
    </source>
</evidence>